<feature type="DNA-binding region" description="OmpR/PhoB-type" evidence="5">
    <location>
        <begin position="1"/>
        <end position="94"/>
    </location>
</feature>
<name>A0ABX7Y4X7_9ACTN</name>
<evidence type="ECO:0000256" key="4">
    <source>
        <dbReference type="ARBA" id="ARBA00023163"/>
    </source>
</evidence>
<dbReference type="InterPro" id="IPR036388">
    <property type="entry name" value="WH-like_DNA-bd_sf"/>
</dbReference>
<dbReference type="Proteomes" id="UP000678513">
    <property type="component" value="Chromosome"/>
</dbReference>
<sequence length="253" mass="27685">MQLKLLGGVAIRNGSDWYPVRSNNARVCLALLGMEAGRPVPKSVLEYELWGDDPPKAADNALQATIARIRRLIRECCGGKGLIVTVPGGYRLELAPGAVDALAFKAAANRVFGSSGASVTECYEALTHWYGPPLMGTAGFARCDAYARDLEQLRLDVCERLVLRQLADGHTTSADHNTAELVLERPLNERYCELRMLALYRRGCHAEALEHFGRFTSVLGEKMGMVPGKRLHAVYEIILNDSGRGAAFDVLKV</sequence>
<feature type="domain" description="OmpR/PhoB-type" evidence="6">
    <location>
        <begin position="1"/>
        <end position="94"/>
    </location>
</feature>
<evidence type="ECO:0000256" key="2">
    <source>
        <dbReference type="ARBA" id="ARBA00023015"/>
    </source>
</evidence>
<dbReference type="PROSITE" id="PS51755">
    <property type="entry name" value="OMPR_PHOB"/>
    <property type="match status" value="1"/>
</dbReference>
<dbReference type="Gene3D" id="1.10.10.10">
    <property type="entry name" value="Winged helix-like DNA-binding domain superfamily/Winged helix DNA-binding domain"/>
    <property type="match status" value="1"/>
</dbReference>
<proteinExistence type="inferred from homology"/>
<dbReference type="SUPFAM" id="SSF48452">
    <property type="entry name" value="TPR-like"/>
    <property type="match status" value="1"/>
</dbReference>
<keyword evidence="8" id="KW-1185">Reference proteome</keyword>
<evidence type="ECO:0000256" key="1">
    <source>
        <dbReference type="ARBA" id="ARBA00005820"/>
    </source>
</evidence>
<dbReference type="PANTHER" id="PTHR35807:SF1">
    <property type="entry name" value="TRANSCRIPTIONAL REGULATOR REDD"/>
    <property type="match status" value="1"/>
</dbReference>
<dbReference type="RefSeq" id="WP_212323057.1">
    <property type="nucleotide sequence ID" value="NZ_AP024463.1"/>
</dbReference>
<evidence type="ECO:0000313" key="8">
    <source>
        <dbReference type="Proteomes" id="UP000678513"/>
    </source>
</evidence>
<dbReference type="Pfam" id="PF03704">
    <property type="entry name" value="BTAD"/>
    <property type="match status" value="1"/>
</dbReference>
<dbReference type="EMBL" id="CP072384">
    <property type="protein sequence ID" value="QUC07886.1"/>
    <property type="molecule type" value="Genomic_DNA"/>
</dbReference>
<dbReference type="InterPro" id="IPR011990">
    <property type="entry name" value="TPR-like_helical_dom_sf"/>
</dbReference>
<dbReference type="PANTHER" id="PTHR35807">
    <property type="entry name" value="TRANSCRIPTIONAL REGULATOR REDD-RELATED"/>
    <property type="match status" value="1"/>
</dbReference>
<reference evidence="7 8" key="1">
    <citation type="submission" date="2021-03" db="EMBL/GenBank/DDBJ databases">
        <title>Human Oral Microbial Genomes.</title>
        <authorList>
            <person name="Johnston C.D."/>
            <person name="Chen T."/>
            <person name="Dewhirst F.E."/>
        </authorList>
    </citation>
    <scope>NUCLEOTIDE SEQUENCE [LARGE SCALE GENOMIC DNA]</scope>
    <source>
        <strain evidence="7 8">DSMZ 100122</strain>
    </source>
</reference>
<dbReference type="Gene3D" id="1.25.40.10">
    <property type="entry name" value="Tetratricopeptide repeat domain"/>
    <property type="match status" value="1"/>
</dbReference>
<keyword evidence="3 5" id="KW-0238">DNA-binding</keyword>
<dbReference type="InterPro" id="IPR051677">
    <property type="entry name" value="AfsR-DnrI-RedD_regulator"/>
</dbReference>
<dbReference type="SUPFAM" id="SSF46894">
    <property type="entry name" value="C-terminal effector domain of the bipartite response regulators"/>
    <property type="match status" value="1"/>
</dbReference>
<dbReference type="Pfam" id="PF00486">
    <property type="entry name" value="Trans_reg_C"/>
    <property type="match status" value="1"/>
</dbReference>
<dbReference type="InterPro" id="IPR005158">
    <property type="entry name" value="BTAD"/>
</dbReference>
<dbReference type="InterPro" id="IPR016032">
    <property type="entry name" value="Sig_transdc_resp-reg_C-effctor"/>
</dbReference>
<gene>
    <name evidence="7" type="ORF">J5A65_13375</name>
</gene>
<keyword evidence="2" id="KW-0805">Transcription regulation</keyword>
<dbReference type="SMART" id="SM00862">
    <property type="entry name" value="Trans_reg_C"/>
    <property type="match status" value="1"/>
</dbReference>
<comment type="similarity">
    <text evidence="1">Belongs to the AfsR/DnrI/RedD regulatory family.</text>
</comment>
<protein>
    <submittedName>
        <fullName evidence="7">Winged helix-turn-helix domain-containing protein</fullName>
    </submittedName>
</protein>
<dbReference type="InterPro" id="IPR001867">
    <property type="entry name" value="OmpR/PhoB-type_DNA-bd"/>
</dbReference>
<accession>A0ABX7Y4X7</accession>
<evidence type="ECO:0000256" key="3">
    <source>
        <dbReference type="ARBA" id="ARBA00023125"/>
    </source>
</evidence>
<dbReference type="SMART" id="SM01043">
    <property type="entry name" value="BTAD"/>
    <property type="match status" value="1"/>
</dbReference>
<organism evidence="7 8">
    <name type="scientific">Arachnia rubra</name>
    <dbReference type="NCBI Taxonomy" id="1547448"/>
    <lineage>
        <taxon>Bacteria</taxon>
        <taxon>Bacillati</taxon>
        <taxon>Actinomycetota</taxon>
        <taxon>Actinomycetes</taxon>
        <taxon>Propionibacteriales</taxon>
        <taxon>Propionibacteriaceae</taxon>
        <taxon>Arachnia</taxon>
    </lineage>
</organism>
<keyword evidence="4" id="KW-0804">Transcription</keyword>
<evidence type="ECO:0000313" key="7">
    <source>
        <dbReference type="EMBL" id="QUC07886.1"/>
    </source>
</evidence>
<evidence type="ECO:0000259" key="6">
    <source>
        <dbReference type="PROSITE" id="PS51755"/>
    </source>
</evidence>
<evidence type="ECO:0000256" key="5">
    <source>
        <dbReference type="PROSITE-ProRule" id="PRU01091"/>
    </source>
</evidence>